<keyword evidence="2" id="KW-0472">Membrane</keyword>
<dbReference type="SUPFAM" id="SSF56672">
    <property type="entry name" value="DNA/RNA polymerases"/>
    <property type="match status" value="1"/>
</dbReference>
<dbReference type="GO" id="GO:0006390">
    <property type="term" value="P:mitochondrial transcription"/>
    <property type="evidence" value="ECO:0007669"/>
    <property type="project" value="TreeGrafter"/>
</dbReference>
<gene>
    <name evidence="3" type="primary">RPOT1_0</name>
    <name evidence="3" type="ORF">A4A49_44522</name>
</gene>
<protein>
    <submittedName>
        <fullName evidence="3">Dna-directed rna polymerase 1, mitochondrial</fullName>
    </submittedName>
</protein>
<proteinExistence type="predicted"/>
<keyword evidence="4" id="KW-1185">Reference proteome</keyword>
<organism evidence="3 4">
    <name type="scientific">Nicotiana attenuata</name>
    <name type="common">Coyote tobacco</name>
    <dbReference type="NCBI Taxonomy" id="49451"/>
    <lineage>
        <taxon>Eukaryota</taxon>
        <taxon>Viridiplantae</taxon>
        <taxon>Streptophyta</taxon>
        <taxon>Embryophyta</taxon>
        <taxon>Tracheophyta</taxon>
        <taxon>Spermatophyta</taxon>
        <taxon>Magnoliopsida</taxon>
        <taxon>eudicotyledons</taxon>
        <taxon>Gunneridae</taxon>
        <taxon>Pentapetalae</taxon>
        <taxon>asterids</taxon>
        <taxon>lamiids</taxon>
        <taxon>Solanales</taxon>
        <taxon>Solanaceae</taxon>
        <taxon>Nicotianoideae</taxon>
        <taxon>Nicotianeae</taxon>
        <taxon>Nicotiana</taxon>
    </lineage>
</organism>
<dbReference type="PANTHER" id="PTHR10102:SF0">
    <property type="entry name" value="DNA-DIRECTED RNA POLYMERASE, MITOCHONDRIAL"/>
    <property type="match status" value="1"/>
</dbReference>
<dbReference type="STRING" id="49451.A0A314KYY7"/>
<sequence length="155" mass="18055">MRYSKLHVIFNFGLGFKFLPVLSTLFMKCVQKIWYYPRCRTGFQWSSTKSLAGQTHSDTIHANTHGARKQRKAVKRGPRKWLQPVFEALDTLGCSKWRINKRVVSVFDRIWDSGGRLLIGPLPKEPDIEDDALLAKWNWIPKSVKRRLDKLLTTL</sequence>
<keyword evidence="2" id="KW-0812">Transmembrane</keyword>
<evidence type="ECO:0000313" key="3">
    <source>
        <dbReference type="EMBL" id="OIT33969.1"/>
    </source>
</evidence>
<evidence type="ECO:0000256" key="2">
    <source>
        <dbReference type="SAM" id="Phobius"/>
    </source>
</evidence>
<keyword evidence="3" id="KW-0804">Transcription</keyword>
<keyword evidence="2" id="KW-1133">Transmembrane helix</keyword>
<dbReference type="InterPro" id="IPR002092">
    <property type="entry name" value="DNA-dir_Rpol_phage-type"/>
</dbReference>
<comment type="function">
    <text evidence="1">DNA-dependent RNA polymerase catalyzes the transcription of DNA into RNA using the four ribonucleoside triphosphates as substrates.</text>
</comment>
<evidence type="ECO:0000313" key="4">
    <source>
        <dbReference type="Proteomes" id="UP000187609"/>
    </source>
</evidence>
<keyword evidence="3" id="KW-0240">DNA-directed RNA polymerase</keyword>
<evidence type="ECO:0000256" key="1">
    <source>
        <dbReference type="ARBA" id="ARBA00004026"/>
    </source>
</evidence>
<comment type="caution">
    <text evidence="3">The sequence shown here is derived from an EMBL/GenBank/DDBJ whole genome shotgun (WGS) entry which is preliminary data.</text>
</comment>
<dbReference type="InterPro" id="IPR043502">
    <property type="entry name" value="DNA/RNA_pol_sf"/>
</dbReference>
<dbReference type="GO" id="GO:0003677">
    <property type="term" value="F:DNA binding"/>
    <property type="evidence" value="ECO:0007669"/>
    <property type="project" value="InterPro"/>
</dbReference>
<name>A0A314KYY7_NICAT</name>
<feature type="transmembrane region" description="Helical" evidence="2">
    <location>
        <begin position="6"/>
        <end position="27"/>
    </location>
</feature>
<dbReference type="EMBL" id="MJEQ01000789">
    <property type="protein sequence ID" value="OIT33969.1"/>
    <property type="molecule type" value="Genomic_DNA"/>
</dbReference>
<dbReference type="PANTHER" id="PTHR10102">
    <property type="entry name" value="DNA-DIRECTED RNA POLYMERASE, MITOCHONDRIAL"/>
    <property type="match status" value="1"/>
</dbReference>
<dbReference type="GO" id="GO:0034245">
    <property type="term" value="C:mitochondrial DNA-directed RNA polymerase complex"/>
    <property type="evidence" value="ECO:0007669"/>
    <property type="project" value="TreeGrafter"/>
</dbReference>
<dbReference type="GO" id="GO:0003899">
    <property type="term" value="F:DNA-directed RNA polymerase activity"/>
    <property type="evidence" value="ECO:0007669"/>
    <property type="project" value="InterPro"/>
</dbReference>
<dbReference type="Proteomes" id="UP000187609">
    <property type="component" value="Unassembled WGS sequence"/>
</dbReference>
<dbReference type="Gramene" id="OIT33969">
    <property type="protein sequence ID" value="OIT33969"/>
    <property type="gene ID" value="A4A49_44522"/>
</dbReference>
<dbReference type="AlphaFoldDB" id="A0A314KYY7"/>
<accession>A0A314KYY7</accession>
<reference evidence="3" key="1">
    <citation type="submission" date="2016-11" db="EMBL/GenBank/DDBJ databases">
        <title>The genome of Nicotiana attenuata.</title>
        <authorList>
            <person name="Xu S."/>
            <person name="Brockmoeller T."/>
            <person name="Gaquerel E."/>
            <person name="Navarro A."/>
            <person name="Kuhl H."/>
            <person name="Gase K."/>
            <person name="Ling Z."/>
            <person name="Zhou W."/>
            <person name="Kreitzer C."/>
            <person name="Stanke M."/>
            <person name="Tang H."/>
            <person name="Lyons E."/>
            <person name="Pandey P."/>
            <person name="Pandey S.P."/>
            <person name="Timmermann B."/>
            <person name="Baldwin I.T."/>
        </authorList>
    </citation>
    <scope>NUCLEOTIDE SEQUENCE [LARGE SCALE GENOMIC DNA]</scope>
    <source>
        <strain evidence="3">UT</strain>
    </source>
</reference>